<dbReference type="Proteomes" id="UP000034166">
    <property type="component" value="Unassembled WGS sequence"/>
</dbReference>
<proteinExistence type="predicted"/>
<dbReference type="PATRIC" id="fig|1408103.3.peg.3407"/>
<feature type="transmembrane region" description="Helical" evidence="7">
    <location>
        <begin position="287"/>
        <end position="310"/>
    </location>
</feature>
<keyword evidence="3 7" id="KW-0812">Transmembrane</keyword>
<feature type="transmembrane region" description="Helical" evidence="7">
    <location>
        <begin position="357"/>
        <end position="377"/>
    </location>
</feature>
<dbReference type="PROSITE" id="PS51257">
    <property type="entry name" value="PROKAR_LIPOPROTEIN"/>
    <property type="match status" value="1"/>
</dbReference>
<dbReference type="Pfam" id="PF00324">
    <property type="entry name" value="AA_permease"/>
    <property type="match status" value="1"/>
</dbReference>
<feature type="transmembrane region" description="Helical" evidence="7">
    <location>
        <begin position="389"/>
        <end position="407"/>
    </location>
</feature>
<feature type="transmembrane region" description="Helical" evidence="7">
    <location>
        <begin position="12"/>
        <end position="38"/>
    </location>
</feature>
<dbReference type="GO" id="GO:0006865">
    <property type="term" value="P:amino acid transport"/>
    <property type="evidence" value="ECO:0007669"/>
    <property type="project" value="UniProtKB-KW"/>
</dbReference>
<feature type="transmembrane region" description="Helical" evidence="7">
    <location>
        <begin position="196"/>
        <end position="217"/>
    </location>
</feature>
<evidence type="ECO:0000259" key="8">
    <source>
        <dbReference type="Pfam" id="PF00324"/>
    </source>
</evidence>
<dbReference type="PIRSF" id="PIRSF006060">
    <property type="entry name" value="AA_transporter"/>
    <property type="match status" value="1"/>
</dbReference>
<keyword evidence="10" id="KW-1185">Reference proteome</keyword>
<dbReference type="AlphaFoldDB" id="A0A0M2SWD9"/>
<evidence type="ECO:0000313" key="10">
    <source>
        <dbReference type="Proteomes" id="UP000034166"/>
    </source>
</evidence>
<comment type="caution">
    <text evidence="9">The sequence shown here is derived from an EMBL/GenBank/DDBJ whole genome shotgun (WGS) entry which is preliminary data.</text>
</comment>
<feature type="transmembrane region" description="Helical" evidence="7">
    <location>
        <begin position="84"/>
        <end position="104"/>
    </location>
</feature>
<keyword evidence="5 7" id="KW-1133">Transmembrane helix</keyword>
<evidence type="ECO:0000313" key="9">
    <source>
        <dbReference type="EMBL" id="KKK37287.1"/>
    </source>
</evidence>
<evidence type="ECO:0000256" key="6">
    <source>
        <dbReference type="ARBA" id="ARBA00023136"/>
    </source>
</evidence>
<organism evidence="9 10">
    <name type="scientific">Mesobacillus campisalis</name>
    <dbReference type="NCBI Taxonomy" id="1408103"/>
    <lineage>
        <taxon>Bacteria</taxon>
        <taxon>Bacillati</taxon>
        <taxon>Bacillota</taxon>
        <taxon>Bacilli</taxon>
        <taxon>Bacillales</taxon>
        <taxon>Bacillaceae</taxon>
        <taxon>Mesobacillus</taxon>
    </lineage>
</organism>
<dbReference type="PANTHER" id="PTHR43495">
    <property type="entry name" value="GABA PERMEASE"/>
    <property type="match status" value="1"/>
</dbReference>
<feature type="transmembrane region" description="Helical" evidence="7">
    <location>
        <begin position="124"/>
        <end position="142"/>
    </location>
</feature>
<feature type="transmembrane region" description="Helical" evidence="7">
    <location>
        <begin position="331"/>
        <end position="351"/>
    </location>
</feature>
<dbReference type="PANTHER" id="PTHR43495:SF5">
    <property type="entry name" value="GAMMA-AMINOBUTYRIC ACID PERMEASE"/>
    <property type="match status" value="1"/>
</dbReference>
<feature type="transmembrane region" description="Helical" evidence="7">
    <location>
        <begin position="413"/>
        <end position="431"/>
    </location>
</feature>
<dbReference type="Gene3D" id="1.20.1740.10">
    <property type="entry name" value="Amino acid/polyamine transporter I"/>
    <property type="match status" value="1"/>
</dbReference>
<feature type="transmembrane region" description="Helical" evidence="7">
    <location>
        <begin position="154"/>
        <end position="176"/>
    </location>
</feature>
<evidence type="ECO:0000256" key="5">
    <source>
        <dbReference type="ARBA" id="ARBA00022989"/>
    </source>
</evidence>
<dbReference type="EMBL" id="LAYY01000016">
    <property type="protein sequence ID" value="KKK37287.1"/>
    <property type="molecule type" value="Genomic_DNA"/>
</dbReference>
<name>A0A0M2SWD9_9BACI</name>
<gene>
    <name evidence="9" type="ORF">WQ57_15160</name>
</gene>
<dbReference type="InterPro" id="IPR004841">
    <property type="entry name" value="AA-permease/SLC12A_dom"/>
</dbReference>
<reference evidence="9 10" key="1">
    <citation type="submission" date="2015-04" db="EMBL/GenBank/DDBJ databases">
        <title>Taxonomic description and genome sequence of Bacillus campisalis sp. nov., a novel member of the genus Bacillus isolated from solar saltern.</title>
        <authorList>
            <person name="Mathan Kumar R."/>
            <person name="Kaur G."/>
            <person name="Kumar A."/>
            <person name="Singh N.K."/>
            <person name="Kaur N."/>
            <person name="Kumar N."/>
            <person name="Mayilraj S."/>
        </authorList>
    </citation>
    <scope>NUCLEOTIDE SEQUENCE [LARGE SCALE GENOMIC DNA]</scope>
    <source>
        <strain evidence="9 10">SA2-6</strain>
    </source>
</reference>
<protein>
    <submittedName>
        <fullName evidence="9">Transporter</fullName>
    </submittedName>
</protein>
<feature type="domain" description="Amino acid permease/ SLC12A" evidence="8">
    <location>
        <begin position="17"/>
        <end position="379"/>
    </location>
</feature>
<evidence type="ECO:0000256" key="2">
    <source>
        <dbReference type="ARBA" id="ARBA00022448"/>
    </source>
</evidence>
<evidence type="ECO:0000256" key="7">
    <source>
        <dbReference type="SAM" id="Phobius"/>
    </source>
</evidence>
<evidence type="ECO:0000256" key="1">
    <source>
        <dbReference type="ARBA" id="ARBA00004651"/>
    </source>
</evidence>
<evidence type="ECO:0000256" key="4">
    <source>
        <dbReference type="ARBA" id="ARBA00022970"/>
    </source>
</evidence>
<dbReference type="SUPFAM" id="SSF103473">
    <property type="entry name" value="MFS general substrate transporter"/>
    <property type="match status" value="1"/>
</dbReference>
<keyword evidence="2" id="KW-0813">Transport</keyword>
<dbReference type="InterPro" id="IPR036259">
    <property type="entry name" value="MFS_trans_sf"/>
</dbReference>
<feature type="transmembrane region" description="Helical" evidence="7">
    <location>
        <begin position="44"/>
        <end position="63"/>
    </location>
</feature>
<dbReference type="GO" id="GO:0005886">
    <property type="term" value="C:plasma membrane"/>
    <property type="evidence" value="ECO:0007669"/>
    <property type="project" value="UniProtKB-SubCell"/>
</dbReference>
<dbReference type="GO" id="GO:0055085">
    <property type="term" value="P:transmembrane transport"/>
    <property type="evidence" value="ECO:0007669"/>
    <property type="project" value="InterPro"/>
</dbReference>
<keyword evidence="6 7" id="KW-0472">Membrane</keyword>
<comment type="subcellular location">
    <subcellularLocation>
        <location evidence="1">Cell membrane</location>
        <topology evidence="1">Multi-pass membrane protein</topology>
    </subcellularLocation>
</comment>
<sequence>MSKSGSAKDAKLEWWQLSMIGIGCIIGTGFFLGSALAITITGPSAIIVFALAAAGTYFVFDALAKMSAKDPQKGSFRSYAKKAYGHWAGFSSGWVYWSSELLIMGSQLTALSLFSRFWFPDTPLWVFATGFAVLGLAVVLTGTRGFEKMENIFAIIKVAAIFMFLIIATLAVFGVFNGAGHEVNLARTFDNFLPGGYMGLWTALIFAFYAFGGIEIMGIMAPRLKNKKDSPKAGKVMLLLLASIYLLAISLTVILVPVNDFSTKESPFVTTLDHYKLPFVPHLFNGAMIVAGFSTMCASLFAVTSMIVTLAKDGDAPEILAKKGKLKVPHFALGLTILGLITSIILALAMPDRIYEYLTTAAGLMLIYNWLFLLFSYKKVIKLTSFDQIKRYGGIILILAAVSGTLFEKTSRPGFFISLLFLGVIGLILFLKNAVDKRKKKKEKEREIKVPRPRYQ</sequence>
<accession>A0A0M2SWD9</accession>
<evidence type="ECO:0000256" key="3">
    <source>
        <dbReference type="ARBA" id="ARBA00022692"/>
    </source>
</evidence>
<keyword evidence="4" id="KW-0029">Amino-acid transport</keyword>
<feature type="transmembrane region" description="Helical" evidence="7">
    <location>
        <begin position="238"/>
        <end position="258"/>
    </location>
</feature>